<evidence type="ECO:0000259" key="6">
    <source>
        <dbReference type="Pfam" id="PF01494"/>
    </source>
</evidence>
<dbReference type="AlphaFoldDB" id="A0A9P7Z7V5"/>
<evidence type="ECO:0000313" key="7">
    <source>
        <dbReference type="EMBL" id="KAG9246907.1"/>
    </source>
</evidence>
<evidence type="ECO:0000313" key="8">
    <source>
        <dbReference type="Proteomes" id="UP000887226"/>
    </source>
</evidence>
<name>A0A9P7Z7V5_9HELO</name>
<comment type="caution">
    <text evidence="7">The sequence shown here is derived from an EMBL/GenBank/DDBJ whole genome shotgun (WGS) entry which is preliminary data.</text>
</comment>
<keyword evidence="4" id="KW-0560">Oxidoreductase</keyword>
<dbReference type="OrthoDB" id="47494at2759"/>
<dbReference type="SUPFAM" id="SSF51905">
    <property type="entry name" value="FAD/NAD(P)-binding domain"/>
    <property type="match status" value="1"/>
</dbReference>
<evidence type="ECO:0000256" key="4">
    <source>
        <dbReference type="ARBA" id="ARBA00023002"/>
    </source>
</evidence>
<keyword evidence="2" id="KW-0285">Flavoprotein</keyword>
<dbReference type="PANTHER" id="PTHR47178:SF3">
    <property type="entry name" value="FAD-BINDING DOMAIN-CONTAINING PROTEIN"/>
    <property type="match status" value="1"/>
</dbReference>
<dbReference type="Gene3D" id="3.50.50.60">
    <property type="entry name" value="FAD/NAD(P)-binding domain"/>
    <property type="match status" value="1"/>
</dbReference>
<dbReference type="GO" id="GO:0004497">
    <property type="term" value="F:monooxygenase activity"/>
    <property type="evidence" value="ECO:0007669"/>
    <property type="project" value="UniProtKB-KW"/>
</dbReference>
<keyword evidence="5" id="KW-0503">Monooxygenase</keyword>
<sequence length="423" mass="47015">MGSEAYPLRVLIIGAGSAGLLTAQVGIACTVFEQDTGFFQRPRDWNYGIYWAQSRLDECLTPDLRALVKSVQTDPSYTPSADSIMPLHNGKTGELMRNIPAPYSLRLRRKRWLQLLSKNVDIKWGKRVTCFEVAGGSVTLTFTDGTRETGDLVVGAEGAHSPTREFLLGRDAELIPSRIVASVSIVTHSREAALAMRSLHQRYSLSFHPNNTFTWHSIHDCSSEDPAEWTWMVMQTWPTDEPTNLTTSEDVLNDMYERGKAFGPPFREAFLTIPKDTYVWHNRLSYWATKPWDSRNGLITLAGDAAHPMTFRESPPSSCIPVLTVVTREDRGQGLNNAITDAAELLVQLRAMKSHTHDELATAVKRYETDLWPRGNEAVLASLENTNAVHDWANVLQSPLFTAGLARTAKTDDIANGNALAAS</sequence>
<dbReference type="EMBL" id="MU253789">
    <property type="protein sequence ID" value="KAG9246907.1"/>
    <property type="molecule type" value="Genomic_DNA"/>
</dbReference>
<dbReference type="PANTHER" id="PTHR47178">
    <property type="entry name" value="MONOOXYGENASE, FAD-BINDING"/>
    <property type="match status" value="1"/>
</dbReference>
<feature type="domain" description="FAD-binding" evidence="6">
    <location>
        <begin position="119"/>
        <end position="309"/>
    </location>
</feature>
<dbReference type="Proteomes" id="UP000887226">
    <property type="component" value="Unassembled WGS sequence"/>
</dbReference>
<evidence type="ECO:0000256" key="2">
    <source>
        <dbReference type="ARBA" id="ARBA00022630"/>
    </source>
</evidence>
<comment type="cofactor">
    <cofactor evidence="1">
        <name>FAD</name>
        <dbReference type="ChEBI" id="CHEBI:57692"/>
    </cofactor>
</comment>
<evidence type="ECO:0000256" key="1">
    <source>
        <dbReference type="ARBA" id="ARBA00001974"/>
    </source>
</evidence>
<gene>
    <name evidence="7" type="ORF">BJ878DRAFT_539860</name>
</gene>
<keyword evidence="3" id="KW-0274">FAD</keyword>
<reference evidence="7" key="1">
    <citation type="journal article" date="2021" name="IMA Fungus">
        <title>Genomic characterization of three marine fungi, including Emericellopsis atlantica sp. nov. with signatures of a generalist lifestyle and marine biomass degradation.</title>
        <authorList>
            <person name="Hagestad O.C."/>
            <person name="Hou L."/>
            <person name="Andersen J.H."/>
            <person name="Hansen E.H."/>
            <person name="Altermark B."/>
            <person name="Li C."/>
            <person name="Kuhnert E."/>
            <person name="Cox R.J."/>
            <person name="Crous P.W."/>
            <person name="Spatafora J.W."/>
            <person name="Lail K."/>
            <person name="Amirebrahimi M."/>
            <person name="Lipzen A."/>
            <person name="Pangilinan J."/>
            <person name="Andreopoulos W."/>
            <person name="Hayes R.D."/>
            <person name="Ng V."/>
            <person name="Grigoriev I.V."/>
            <person name="Jackson S.A."/>
            <person name="Sutton T.D.S."/>
            <person name="Dobson A.D.W."/>
            <person name="Rama T."/>
        </authorList>
    </citation>
    <scope>NUCLEOTIDE SEQUENCE</scope>
    <source>
        <strain evidence="7">TRa3180A</strain>
    </source>
</reference>
<dbReference type="GO" id="GO:0071949">
    <property type="term" value="F:FAD binding"/>
    <property type="evidence" value="ECO:0007669"/>
    <property type="project" value="InterPro"/>
</dbReference>
<dbReference type="Pfam" id="PF01494">
    <property type="entry name" value="FAD_binding_3"/>
    <property type="match status" value="1"/>
</dbReference>
<proteinExistence type="predicted"/>
<evidence type="ECO:0000256" key="5">
    <source>
        <dbReference type="ARBA" id="ARBA00023033"/>
    </source>
</evidence>
<evidence type="ECO:0000256" key="3">
    <source>
        <dbReference type="ARBA" id="ARBA00022827"/>
    </source>
</evidence>
<protein>
    <recommendedName>
        <fullName evidence="6">FAD-binding domain-containing protein</fullName>
    </recommendedName>
</protein>
<keyword evidence="8" id="KW-1185">Reference proteome</keyword>
<dbReference type="InterPro" id="IPR036188">
    <property type="entry name" value="FAD/NAD-bd_sf"/>
</dbReference>
<accession>A0A9P7Z7V5</accession>
<dbReference type="InterPro" id="IPR002938">
    <property type="entry name" value="FAD-bd"/>
</dbReference>
<organism evidence="7 8">
    <name type="scientific">Calycina marina</name>
    <dbReference type="NCBI Taxonomy" id="1763456"/>
    <lineage>
        <taxon>Eukaryota</taxon>
        <taxon>Fungi</taxon>
        <taxon>Dikarya</taxon>
        <taxon>Ascomycota</taxon>
        <taxon>Pezizomycotina</taxon>
        <taxon>Leotiomycetes</taxon>
        <taxon>Helotiales</taxon>
        <taxon>Pezizellaceae</taxon>
        <taxon>Calycina</taxon>
    </lineage>
</organism>
<dbReference type="PRINTS" id="PR00420">
    <property type="entry name" value="RNGMNOXGNASE"/>
</dbReference>